<sequence>MTRADLPPETVAEAVERVWTCYDPMFQLSRYYRHGELDACDEKWSDLWECFAVKRAQREGLPAPERRAARARAETGEGDANGTSPLTREDAERAGRAWRKLFGANVPSERELRDAERETLANGRASERETSTFGGGTG</sequence>
<dbReference type="HOGENOM" id="CLU_1858618_0_0_1"/>
<dbReference type="OMA" id="VGELDAC"/>
<keyword evidence="3" id="KW-1185">Reference proteome</keyword>
<dbReference type="Pfam" id="PF11326">
    <property type="entry name" value="PANTS-like"/>
    <property type="match status" value="1"/>
</dbReference>
<dbReference type="KEGG" id="olu:OSTLU_119389"/>
<dbReference type="PANTHER" id="PTHR28052:SF1">
    <property type="entry name" value="UPF0545 PROTEIN C22ORF39"/>
    <property type="match status" value="1"/>
</dbReference>
<dbReference type="EMBL" id="CP000582">
    <property type="protein sequence ID" value="ABO94626.1"/>
    <property type="molecule type" value="Genomic_DNA"/>
</dbReference>
<reference evidence="2 3" key="1">
    <citation type="journal article" date="2007" name="Proc. Natl. Acad. Sci. U.S.A.">
        <title>The tiny eukaryote Ostreococcus provides genomic insights into the paradox of plankton speciation.</title>
        <authorList>
            <person name="Palenik B."/>
            <person name="Grimwood J."/>
            <person name="Aerts A."/>
            <person name="Rouze P."/>
            <person name="Salamov A."/>
            <person name="Putnam N."/>
            <person name="Dupont C."/>
            <person name="Jorgensen R."/>
            <person name="Derelle E."/>
            <person name="Rombauts S."/>
            <person name="Zhou K."/>
            <person name="Otillar R."/>
            <person name="Merchant S.S."/>
            <person name="Podell S."/>
            <person name="Gaasterland T."/>
            <person name="Napoli C."/>
            <person name="Gendler K."/>
            <person name="Manuell A."/>
            <person name="Tai V."/>
            <person name="Vallon O."/>
            <person name="Piganeau G."/>
            <person name="Jancek S."/>
            <person name="Heijde M."/>
            <person name="Jabbari K."/>
            <person name="Bowler C."/>
            <person name="Lohr M."/>
            <person name="Robbens S."/>
            <person name="Werner G."/>
            <person name="Dubchak I."/>
            <person name="Pazour G.J."/>
            <person name="Ren Q."/>
            <person name="Paulsen I."/>
            <person name="Delwiche C."/>
            <person name="Schmutz J."/>
            <person name="Rokhsar D."/>
            <person name="Van de Peer Y."/>
            <person name="Moreau H."/>
            <person name="Grigoriev I.V."/>
        </authorList>
    </citation>
    <scope>NUCLEOTIDE SEQUENCE [LARGE SCALE GENOMIC DNA]</scope>
    <source>
        <strain evidence="2 3">CCE9901</strain>
    </source>
</reference>
<feature type="compositionally biased region" description="Basic and acidic residues" evidence="1">
    <location>
        <begin position="64"/>
        <end position="75"/>
    </location>
</feature>
<dbReference type="Gramene" id="ABO94626">
    <property type="protein sequence ID" value="ABO94626"/>
    <property type="gene ID" value="OSTLU_119389"/>
</dbReference>
<accession>A4RTC9</accession>
<organism evidence="2 3">
    <name type="scientific">Ostreococcus lucimarinus (strain CCE9901)</name>
    <dbReference type="NCBI Taxonomy" id="436017"/>
    <lineage>
        <taxon>Eukaryota</taxon>
        <taxon>Viridiplantae</taxon>
        <taxon>Chlorophyta</taxon>
        <taxon>Mamiellophyceae</taxon>
        <taxon>Mamiellales</taxon>
        <taxon>Bathycoccaceae</taxon>
        <taxon>Ostreococcus</taxon>
    </lineage>
</organism>
<dbReference type="PANTHER" id="PTHR28052">
    <property type="entry name" value="UPF0545 PROTEIN C22ORF39"/>
    <property type="match status" value="1"/>
</dbReference>
<dbReference type="RefSeq" id="XP_001416333.1">
    <property type="nucleotide sequence ID" value="XM_001416296.1"/>
</dbReference>
<dbReference type="GeneID" id="5000540"/>
<feature type="compositionally biased region" description="Basic and acidic residues" evidence="1">
    <location>
        <begin position="108"/>
        <end position="130"/>
    </location>
</feature>
<evidence type="ECO:0000256" key="1">
    <source>
        <dbReference type="SAM" id="MobiDB-lite"/>
    </source>
</evidence>
<feature type="region of interest" description="Disordered" evidence="1">
    <location>
        <begin position="108"/>
        <end position="138"/>
    </location>
</feature>
<dbReference type="AlphaFoldDB" id="A4RTC9"/>
<feature type="region of interest" description="Disordered" evidence="1">
    <location>
        <begin position="59"/>
        <end position="92"/>
    </location>
</feature>
<evidence type="ECO:0000313" key="3">
    <source>
        <dbReference type="Proteomes" id="UP000001568"/>
    </source>
</evidence>
<dbReference type="InterPro" id="IPR021475">
    <property type="entry name" value="Pants/Emi1-like"/>
</dbReference>
<dbReference type="Proteomes" id="UP000001568">
    <property type="component" value="Chromosome 2"/>
</dbReference>
<proteinExistence type="predicted"/>
<protein>
    <submittedName>
        <fullName evidence="2">Cys-containing conserved protein</fullName>
    </submittedName>
</protein>
<gene>
    <name evidence="2" type="primary">CysR</name>
    <name evidence="2" type="ORF">OSTLU_119389</name>
</gene>
<evidence type="ECO:0000313" key="2">
    <source>
        <dbReference type="EMBL" id="ABO94626.1"/>
    </source>
</evidence>
<dbReference type="OrthoDB" id="2017405at2759"/>
<name>A4RTC9_OSTLU</name>